<dbReference type="Proteomes" id="UP000625283">
    <property type="component" value="Unassembled WGS sequence"/>
</dbReference>
<evidence type="ECO:0000256" key="1">
    <source>
        <dbReference type="SAM" id="Phobius"/>
    </source>
</evidence>
<reference evidence="2 3" key="1">
    <citation type="submission" date="2021-01" db="EMBL/GenBank/DDBJ databases">
        <title>C459-1 draft genome sequence.</title>
        <authorList>
            <person name="Zhang X.-F."/>
        </authorList>
    </citation>
    <scope>NUCLEOTIDE SEQUENCE [LARGE SCALE GENOMIC DNA]</scope>
    <source>
        <strain evidence="3">C459-1</strain>
    </source>
</reference>
<proteinExistence type="predicted"/>
<evidence type="ECO:0000313" key="3">
    <source>
        <dbReference type="Proteomes" id="UP000625283"/>
    </source>
</evidence>
<dbReference type="PROSITE" id="PS51257">
    <property type="entry name" value="PROKAR_LIPOPROTEIN"/>
    <property type="match status" value="1"/>
</dbReference>
<keyword evidence="1" id="KW-1133">Transmembrane helix</keyword>
<name>A0ABS1R4U3_9SPHI</name>
<accession>A0ABS1R4U3</accession>
<keyword evidence="3" id="KW-1185">Reference proteome</keyword>
<feature type="transmembrane region" description="Helical" evidence="1">
    <location>
        <begin position="30"/>
        <end position="50"/>
    </location>
</feature>
<comment type="caution">
    <text evidence="2">The sequence shown here is derived from an EMBL/GenBank/DDBJ whole genome shotgun (WGS) entry which is preliminary data.</text>
</comment>
<sequence>MKKLSTITLMILTIMSLTSCEIIGGIFKAGVWSGILIVVVVVALLIWLLAKMFGGRRD</sequence>
<organism evidence="2 3">
    <name type="scientific">Sphingobacterium faecale</name>
    <dbReference type="NCBI Taxonomy" id="2803775"/>
    <lineage>
        <taxon>Bacteria</taxon>
        <taxon>Pseudomonadati</taxon>
        <taxon>Bacteroidota</taxon>
        <taxon>Sphingobacteriia</taxon>
        <taxon>Sphingobacteriales</taxon>
        <taxon>Sphingobacteriaceae</taxon>
        <taxon>Sphingobacterium</taxon>
    </lineage>
</organism>
<keyword evidence="1" id="KW-0472">Membrane</keyword>
<evidence type="ECO:0008006" key="4">
    <source>
        <dbReference type="Google" id="ProtNLM"/>
    </source>
</evidence>
<gene>
    <name evidence="2" type="ORF">JKG61_13350</name>
</gene>
<evidence type="ECO:0000313" key="2">
    <source>
        <dbReference type="EMBL" id="MBL1409741.1"/>
    </source>
</evidence>
<dbReference type="RefSeq" id="WP_202103477.1">
    <property type="nucleotide sequence ID" value="NZ_JAERTY010000007.1"/>
</dbReference>
<protein>
    <recommendedName>
        <fullName evidence="4">Phosphatidate cytidylyltransferase</fullName>
    </recommendedName>
</protein>
<dbReference type="EMBL" id="JAERTY010000007">
    <property type="protein sequence ID" value="MBL1409741.1"/>
    <property type="molecule type" value="Genomic_DNA"/>
</dbReference>
<keyword evidence="1" id="KW-0812">Transmembrane</keyword>